<dbReference type="AlphaFoldDB" id="A0A085NNB2"/>
<dbReference type="Proteomes" id="UP000030758">
    <property type="component" value="Unassembled WGS sequence"/>
</dbReference>
<reference evidence="3 4" key="1">
    <citation type="journal article" date="2014" name="Nat. Genet.">
        <title>Genome and transcriptome of the porcine whipworm Trichuris suis.</title>
        <authorList>
            <person name="Jex A.R."/>
            <person name="Nejsum P."/>
            <person name="Schwarz E.M."/>
            <person name="Hu L."/>
            <person name="Young N.D."/>
            <person name="Hall R.S."/>
            <person name="Korhonen P.K."/>
            <person name="Liao S."/>
            <person name="Thamsborg S."/>
            <person name="Xia J."/>
            <person name="Xu P."/>
            <person name="Wang S."/>
            <person name="Scheerlinck J.P."/>
            <person name="Hofmann A."/>
            <person name="Sternberg P.W."/>
            <person name="Wang J."/>
            <person name="Gasser R.B."/>
        </authorList>
    </citation>
    <scope>NUCLEOTIDE SEQUENCE [LARGE SCALE GENOMIC DNA]</scope>
    <source>
        <strain evidence="3">DCEP-RM93F</strain>
        <strain evidence="2">DCEP-RM93M</strain>
    </source>
</reference>
<keyword evidence="4" id="KW-1185">Reference proteome</keyword>
<proteinExistence type="predicted"/>
<evidence type="ECO:0000313" key="2">
    <source>
        <dbReference type="EMBL" id="KFD56429.1"/>
    </source>
</evidence>
<dbReference type="EMBL" id="KL363193">
    <property type="protein sequence ID" value="KFD56429.1"/>
    <property type="molecule type" value="Genomic_DNA"/>
</dbReference>
<evidence type="ECO:0000256" key="1">
    <source>
        <dbReference type="SAM" id="MobiDB-lite"/>
    </source>
</evidence>
<protein>
    <submittedName>
        <fullName evidence="3">Uncharacterized protein</fullName>
    </submittedName>
</protein>
<evidence type="ECO:0000313" key="3">
    <source>
        <dbReference type="EMBL" id="KFD70958.1"/>
    </source>
</evidence>
<feature type="region of interest" description="Disordered" evidence="1">
    <location>
        <begin position="1"/>
        <end position="20"/>
    </location>
</feature>
<gene>
    <name evidence="2" type="ORF">M513_02533</name>
    <name evidence="3" type="ORF">M514_02533</name>
</gene>
<name>A0A085NNB2_9BILA</name>
<accession>A0A085NNB2</accession>
<dbReference type="EMBL" id="KL367484">
    <property type="protein sequence ID" value="KFD70958.1"/>
    <property type="molecule type" value="Genomic_DNA"/>
</dbReference>
<organism evidence="3">
    <name type="scientific">Trichuris suis</name>
    <name type="common">pig whipworm</name>
    <dbReference type="NCBI Taxonomy" id="68888"/>
    <lineage>
        <taxon>Eukaryota</taxon>
        <taxon>Metazoa</taxon>
        <taxon>Ecdysozoa</taxon>
        <taxon>Nematoda</taxon>
        <taxon>Enoplea</taxon>
        <taxon>Dorylaimia</taxon>
        <taxon>Trichinellida</taxon>
        <taxon>Trichuridae</taxon>
        <taxon>Trichuris</taxon>
    </lineage>
</organism>
<dbReference type="Proteomes" id="UP000030764">
    <property type="component" value="Unassembled WGS sequence"/>
</dbReference>
<evidence type="ECO:0000313" key="4">
    <source>
        <dbReference type="Proteomes" id="UP000030764"/>
    </source>
</evidence>
<sequence>MTTPSDESAMPADEQGSDADTFSLTGEEILAKIAEILGAHYSSYVRLLKRWFYRRESHHRLKDFVNKHLVGVNKAHIGSFKPNALQLLKTDIAGRARTPVAMGAQLEKASRTVATLPQETSRDIVFQILMWAIGISAFGKNAREYLIDAIEVELRTLMEELVRISRFRASIAGGNEASSSVDSPKVIMRHHLNDLLDIIDIQHFSPRPPIAY</sequence>